<name>A0ACC3A538_9EURO</name>
<gene>
    <name evidence="1" type="ORF">H2198_005606</name>
</gene>
<sequence>MALKKSLFSKPTWAAKTTSQVDDDQPIFGQNVYEDILEANRKREEKRLARQKEKEEKRAQQRKSESVDTKLEDEQAVKKRRISTPTQLDDDGDDIRSRSSESDAEESGRSVRSRSQRSDASHDRENGPVLRTTPKKKRRLAARLDSPSPAKGSRAVIPIDDEDEDDVIGKNAESSKDSQMQTSKSKPKAPPPPESESESEEEDEYIRELKRRAREEAKAKRLLTITTSSAQRQDTPLADNDGRSPSVALPGSVHSTNGPRADSDHGTPTPTAGPRDPSDTKAQILITTIMPDCSKLIVQRYASQPLDQVFNYWKKKNELDKRNLDDKVFFTWNGQKLYNSTTTRSILEQIRRKHGTKEDGSDLAEGKIEIEAVTKEIFDHRQRQKERIRAEAEGTYTDPDTAHAGNAAAPPEERPAVQQKPGVIIHLNSKDKNVLPFLNLRVRPDTTVQRIVGGYKRKVGVDLSRQIYLVFDGERLEDQTTVEEIGLEDEDVVEVME</sequence>
<dbReference type="EMBL" id="JAPDRQ010000094">
    <property type="protein sequence ID" value="KAJ9655516.1"/>
    <property type="molecule type" value="Genomic_DNA"/>
</dbReference>
<comment type="caution">
    <text evidence="1">The sequence shown here is derived from an EMBL/GenBank/DDBJ whole genome shotgun (WGS) entry which is preliminary data.</text>
</comment>
<keyword evidence="2" id="KW-1185">Reference proteome</keyword>
<accession>A0ACC3A538</accession>
<reference evidence="1" key="1">
    <citation type="submission" date="2022-10" db="EMBL/GenBank/DDBJ databases">
        <title>Culturing micro-colonial fungi from biological soil crusts in the Mojave desert and describing Neophaeococcomyces mojavensis, and introducing the new genera and species Taxawa tesnikishii.</title>
        <authorList>
            <person name="Kurbessoian T."/>
            <person name="Stajich J.E."/>
        </authorList>
    </citation>
    <scope>NUCLEOTIDE SEQUENCE</scope>
    <source>
        <strain evidence="1">JES_112</strain>
    </source>
</reference>
<organism evidence="1 2">
    <name type="scientific">Neophaeococcomyces mojaviensis</name>
    <dbReference type="NCBI Taxonomy" id="3383035"/>
    <lineage>
        <taxon>Eukaryota</taxon>
        <taxon>Fungi</taxon>
        <taxon>Dikarya</taxon>
        <taxon>Ascomycota</taxon>
        <taxon>Pezizomycotina</taxon>
        <taxon>Eurotiomycetes</taxon>
        <taxon>Chaetothyriomycetidae</taxon>
        <taxon>Chaetothyriales</taxon>
        <taxon>Chaetothyriales incertae sedis</taxon>
        <taxon>Neophaeococcomyces</taxon>
    </lineage>
</organism>
<protein>
    <submittedName>
        <fullName evidence="1">Uncharacterized protein</fullName>
    </submittedName>
</protein>
<proteinExistence type="predicted"/>
<dbReference type="Proteomes" id="UP001172386">
    <property type="component" value="Unassembled WGS sequence"/>
</dbReference>
<evidence type="ECO:0000313" key="2">
    <source>
        <dbReference type="Proteomes" id="UP001172386"/>
    </source>
</evidence>
<evidence type="ECO:0000313" key="1">
    <source>
        <dbReference type="EMBL" id="KAJ9655516.1"/>
    </source>
</evidence>